<keyword evidence="5" id="KW-0997">Cell inner membrane</keyword>
<gene>
    <name evidence="7" type="ORF">DRW07_11585</name>
</gene>
<evidence type="ECO:0000256" key="5">
    <source>
        <dbReference type="RuleBase" id="RU362123"/>
    </source>
</evidence>
<accession>A0A3N5Y0R2</accession>
<keyword evidence="5" id="KW-0735">Signal-anchor</keyword>
<evidence type="ECO:0000256" key="4">
    <source>
        <dbReference type="ARBA" id="ARBA00023136"/>
    </source>
</evidence>
<evidence type="ECO:0000313" key="8">
    <source>
        <dbReference type="Proteomes" id="UP000275281"/>
    </source>
</evidence>
<keyword evidence="2 5" id="KW-0812">Transmembrane</keyword>
<dbReference type="InterPro" id="IPR052173">
    <property type="entry name" value="Beta-lactam_resp_regulator"/>
</dbReference>
<evidence type="ECO:0000256" key="2">
    <source>
        <dbReference type="ARBA" id="ARBA00022692"/>
    </source>
</evidence>
<dbReference type="OrthoDB" id="1628901at2"/>
<dbReference type="GO" id="GO:0031992">
    <property type="term" value="F:energy transducer activity"/>
    <property type="evidence" value="ECO:0007669"/>
    <property type="project" value="InterPro"/>
</dbReference>
<dbReference type="EMBL" id="RPOK01000003">
    <property type="protein sequence ID" value="RPJ66710.1"/>
    <property type="molecule type" value="Genomic_DNA"/>
</dbReference>
<dbReference type="InterPro" id="IPR006260">
    <property type="entry name" value="TonB/TolA_C"/>
</dbReference>
<evidence type="ECO:0000259" key="6">
    <source>
        <dbReference type="PROSITE" id="PS52015"/>
    </source>
</evidence>
<dbReference type="AlphaFoldDB" id="A0A3N5Y0R2"/>
<dbReference type="CDD" id="cd07341">
    <property type="entry name" value="M56_BlaR1_MecR1_like"/>
    <property type="match status" value="1"/>
</dbReference>
<dbReference type="PROSITE" id="PS52015">
    <property type="entry name" value="TONB_CTD"/>
    <property type="match status" value="1"/>
</dbReference>
<feature type="transmembrane region" description="Helical" evidence="5">
    <location>
        <begin position="84"/>
        <end position="105"/>
    </location>
</feature>
<feature type="transmembrane region" description="Helical" evidence="5">
    <location>
        <begin position="6"/>
        <end position="22"/>
    </location>
</feature>
<comment type="caution">
    <text evidence="5">Lacks conserved residue(s) required for the propagation of feature annotation.</text>
</comment>
<feature type="transmembrane region" description="Helical" evidence="5">
    <location>
        <begin position="34"/>
        <end position="57"/>
    </location>
</feature>
<evidence type="ECO:0000256" key="1">
    <source>
        <dbReference type="ARBA" id="ARBA00004167"/>
    </source>
</evidence>
<dbReference type="Proteomes" id="UP000275281">
    <property type="component" value="Unassembled WGS sequence"/>
</dbReference>
<dbReference type="Pfam" id="PF03544">
    <property type="entry name" value="TonB_C"/>
    <property type="match status" value="1"/>
</dbReference>
<comment type="caution">
    <text evidence="7">The sequence shown here is derived from an EMBL/GenBank/DDBJ whole genome shotgun (WGS) entry which is preliminary data.</text>
</comment>
<evidence type="ECO:0000256" key="3">
    <source>
        <dbReference type="ARBA" id="ARBA00022989"/>
    </source>
</evidence>
<sequence length="412" mass="46295">MTDWLIEQTLLFSCTAVFLLFLQQPLRKAIGATGFYYLWAIIPIQMTLSSFSMSVYLPEFVTMHQYVVTASKAVAVSHTTMETFIPSISLIWLGGMAFCVLSIAIGHVKFVRRLRGVELKHNYFMADPALRHYCDLRVSIQVSEAVDVPMVNGFLKHSIVIPKAFFKLDATQQSLILEHEFVHFRRGDLYWNLMALAIVCLFWFNPIAWLSYIRFRQAQEMACDAQVLINKTKTTRAVYARTLLNQTMQGHQELLTTLHYGGLHNMKERISNIQTGFTYNWRLLPVAVALLGGSLAFQAVGENTTSAKADVVVSPVKRIPPVYPEYASSRGIEGTVVLSFSVEKDGSVSDIKVMESAHQGLFDAAAMLALQSWQYTKPVHKVENQSVAIEFVLGDTVSSNLPSEMEVIHIKA</sequence>
<keyword evidence="8" id="KW-1185">Reference proteome</keyword>
<keyword evidence="3 5" id="KW-1133">Transmembrane helix</keyword>
<keyword evidence="5" id="KW-0813">Transport</keyword>
<dbReference type="PANTHER" id="PTHR34978:SF3">
    <property type="entry name" value="SLR0241 PROTEIN"/>
    <property type="match status" value="1"/>
</dbReference>
<organism evidence="7 8">
    <name type="scientific">Alteromonas sediminis</name>
    <dbReference type="NCBI Taxonomy" id="2259342"/>
    <lineage>
        <taxon>Bacteria</taxon>
        <taxon>Pseudomonadati</taxon>
        <taxon>Pseudomonadota</taxon>
        <taxon>Gammaproteobacteria</taxon>
        <taxon>Alteromonadales</taxon>
        <taxon>Alteromonadaceae</taxon>
        <taxon>Alteromonas/Salinimonas group</taxon>
        <taxon>Alteromonas</taxon>
    </lineage>
</organism>
<reference evidence="7 8" key="1">
    <citation type="submission" date="2018-11" db="EMBL/GenBank/DDBJ databases">
        <authorList>
            <person name="Ye M.-Q."/>
            <person name="Du Z.-J."/>
        </authorList>
    </citation>
    <scope>NUCLEOTIDE SEQUENCE [LARGE SCALE GENOMIC DNA]</scope>
    <source>
        <strain evidence="7 8">U0105</strain>
    </source>
</reference>
<comment type="function">
    <text evidence="5">Interacts with outer membrane receptor proteins that carry out high-affinity binding and energy dependent uptake into the periplasmic space of specific substrates. It could act to transduce energy from the cytoplasmic membrane to specific energy-requiring processes in the outer membrane, resulting in the release into the periplasm of ligands bound by these outer membrane proteins.</text>
</comment>
<keyword evidence="5" id="KW-1003">Cell membrane</keyword>
<dbReference type="InterPro" id="IPR003538">
    <property type="entry name" value="TonB"/>
</dbReference>
<comment type="similarity">
    <text evidence="5">Belongs to the TonB family.</text>
</comment>
<proteinExistence type="inferred from homology"/>
<keyword evidence="5" id="KW-0653">Protein transport</keyword>
<comment type="subcellular location">
    <subcellularLocation>
        <location evidence="5">Cell inner membrane</location>
        <topology evidence="5">Single-pass membrane protein</topology>
        <orientation evidence="5">Periplasmic side</orientation>
    </subcellularLocation>
    <subcellularLocation>
        <location evidence="1">Membrane</location>
        <topology evidence="1">Single-pass membrane protein</topology>
    </subcellularLocation>
</comment>
<evidence type="ECO:0000313" key="7">
    <source>
        <dbReference type="EMBL" id="RPJ66710.1"/>
    </source>
</evidence>
<dbReference type="GO" id="GO:0055085">
    <property type="term" value="P:transmembrane transport"/>
    <property type="evidence" value="ECO:0007669"/>
    <property type="project" value="InterPro"/>
</dbReference>
<dbReference type="GO" id="GO:0005886">
    <property type="term" value="C:plasma membrane"/>
    <property type="evidence" value="ECO:0007669"/>
    <property type="project" value="UniProtKB-SubCell"/>
</dbReference>
<dbReference type="Gene3D" id="3.30.2420.10">
    <property type="entry name" value="TonB"/>
    <property type="match status" value="1"/>
</dbReference>
<dbReference type="PRINTS" id="PR01374">
    <property type="entry name" value="TONBPROTEIN"/>
</dbReference>
<dbReference type="GO" id="GO:0030288">
    <property type="term" value="C:outer membrane-bounded periplasmic space"/>
    <property type="evidence" value="ECO:0007669"/>
    <property type="project" value="InterPro"/>
</dbReference>
<feature type="transmembrane region" description="Helical" evidence="5">
    <location>
        <begin position="189"/>
        <end position="212"/>
    </location>
</feature>
<dbReference type="InterPro" id="IPR008756">
    <property type="entry name" value="Peptidase_M56"/>
</dbReference>
<dbReference type="Pfam" id="PF05569">
    <property type="entry name" value="Peptidase_M56"/>
    <property type="match status" value="1"/>
</dbReference>
<dbReference type="RefSeq" id="WP_124028067.1">
    <property type="nucleotide sequence ID" value="NZ_JBHRSN010000006.1"/>
</dbReference>
<dbReference type="GO" id="GO:0015891">
    <property type="term" value="P:siderophore transport"/>
    <property type="evidence" value="ECO:0007669"/>
    <property type="project" value="InterPro"/>
</dbReference>
<dbReference type="SUPFAM" id="SSF74653">
    <property type="entry name" value="TolA/TonB C-terminal domain"/>
    <property type="match status" value="1"/>
</dbReference>
<protein>
    <recommendedName>
        <fullName evidence="5">Protein TonB</fullName>
    </recommendedName>
</protein>
<dbReference type="GO" id="GO:0015031">
    <property type="term" value="P:protein transport"/>
    <property type="evidence" value="ECO:0007669"/>
    <property type="project" value="UniProtKB-UniRule"/>
</dbReference>
<feature type="domain" description="TonB C-terminal" evidence="6">
    <location>
        <begin position="308"/>
        <end position="400"/>
    </location>
</feature>
<dbReference type="InterPro" id="IPR037682">
    <property type="entry name" value="TonB_C"/>
</dbReference>
<dbReference type="PANTHER" id="PTHR34978">
    <property type="entry name" value="POSSIBLE SENSOR-TRANSDUCER PROTEIN BLAR"/>
    <property type="match status" value="1"/>
</dbReference>
<keyword evidence="4 5" id="KW-0472">Membrane</keyword>
<name>A0A3N5Y0R2_9ALTE</name>
<dbReference type="NCBIfam" id="TIGR01352">
    <property type="entry name" value="tonB_Cterm"/>
    <property type="match status" value="1"/>
</dbReference>